<evidence type="ECO:0000313" key="1">
    <source>
        <dbReference type="EMBL" id="MDT9610669.1"/>
    </source>
</evidence>
<gene>
    <name evidence="1" type="ORF">RON39_11325</name>
</gene>
<dbReference type="RefSeq" id="WP_167590242.1">
    <property type="nucleotide sequence ID" value="NZ_CP083391.1"/>
</dbReference>
<comment type="caution">
    <text evidence="1">The sequence shown here is derived from an EMBL/GenBank/DDBJ whole genome shotgun (WGS) entry which is preliminary data.</text>
</comment>
<organism evidence="1 2">
    <name type="scientific">Lactobacillus crispatus</name>
    <dbReference type="NCBI Taxonomy" id="47770"/>
    <lineage>
        <taxon>Bacteria</taxon>
        <taxon>Bacillati</taxon>
        <taxon>Bacillota</taxon>
        <taxon>Bacilli</taxon>
        <taxon>Lactobacillales</taxon>
        <taxon>Lactobacillaceae</taxon>
        <taxon>Lactobacillus</taxon>
    </lineage>
</organism>
<name>A0AAW8WX60_9LACO</name>
<proteinExistence type="predicted"/>
<dbReference type="AlphaFoldDB" id="A0AAW8WX60"/>
<sequence>MSKKTIDLVHKTINGKKATDEELYEELFPPRKDLISPIQGPILDMKKKSNK</sequence>
<accession>A0AAW8WX60</accession>
<reference evidence="1" key="1">
    <citation type="submission" date="2023-08" db="EMBL/GenBank/DDBJ databases">
        <title>Lactobacillus from the Female Urinary Tract.</title>
        <authorList>
            <person name="Stegman N."/>
            <person name="Jackson B."/>
            <person name="Steiling M."/>
            <person name="Sedano C."/>
            <person name="Wolfe A."/>
            <person name="Putonti C."/>
        </authorList>
    </citation>
    <scope>NUCLEOTIDE SEQUENCE</scope>
    <source>
        <strain evidence="1">UMB5661</strain>
    </source>
</reference>
<evidence type="ECO:0000313" key="2">
    <source>
        <dbReference type="Proteomes" id="UP001253287"/>
    </source>
</evidence>
<dbReference type="EMBL" id="JAVTXN010000115">
    <property type="protein sequence ID" value="MDT9610669.1"/>
    <property type="molecule type" value="Genomic_DNA"/>
</dbReference>
<protein>
    <submittedName>
        <fullName evidence="1">Uncharacterized protein</fullName>
    </submittedName>
</protein>
<dbReference type="Proteomes" id="UP001253287">
    <property type="component" value="Unassembled WGS sequence"/>
</dbReference>